<keyword evidence="8" id="KW-1185">Reference proteome</keyword>
<dbReference type="InterPro" id="IPR004089">
    <property type="entry name" value="MCPsignal_dom"/>
</dbReference>
<dbReference type="InterPro" id="IPR051310">
    <property type="entry name" value="MCP_chemotaxis"/>
</dbReference>
<dbReference type="GO" id="GO:0004888">
    <property type="term" value="F:transmembrane signaling receptor activity"/>
    <property type="evidence" value="ECO:0007669"/>
    <property type="project" value="TreeGrafter"/>
</dbReference>
<sequence length="722" mass="79403">MKLKFRLSGIVTLLMIVVVASISTMILMRSRTLQRAAARESIINLTGKYAETMSRELEVYIDAARTVAQILDSTEIFEAGRRRETYNGIMLSVLESNPNFVAIAGVFYPNLLDGLDAQYANTPGTDASGQYISWYTRETNTGQVEFRAYTDYREILAKLNGELILDPVFRTIQGRKTMVVDVWSPVERNGEIIGGVGITVSIEYLQRTVAGIHPYDEGFAAMFSNSGIVAAHYNEKNLGLQMRDTERELQGGNINTLADAVRDGRPVDYIITESNMKIVEAPFTVGHTDTPWGFMIAVPYDRVFAPLREITQFTIGLGIGAVLILMFVIYFIISRVMKPIVYMASLLKDISEGEGDLTKSLDIHSKDEIGDMAHYFNLTIEKIKNVIVVIKSQSSDLSDIGTDLASNMTETAAAVNEITANIQAIKGQTINQSSSVTETNSTMEQVVSNIERLNDHIESQAAGVAQSSSAIEEMLANISSVTQTLMKNEENVKELTEASDVGRSSLQGMSVDIQEISKESEGLLEINAVIENIASQTNLLSMNAAIEAAHAGDAGKGFAVVSDEIRKLAESSGEQSKTISVVLKRITENIDKISLSAEEVLKRFEAMDTRIKTVAEQEENIRNAMEEQGRGSQQILEAIEDLNVITQQVKTGSEEMLQGSKEVIHESENLGRVTEEISNGMNEMATGADQINAAVTRVNEISEENKGHIETLVKEISRFKVE</sequence>
<dbReference type="CDD" id="cd06225">
    <property type="entry name" value="HAMP"/>
    <property type="match status" value="1"/>
</dbReference>
<evidence type="ECO:0000256" key="2">
    <source>
        <dbReference type="ARBA" id="ARBA00029447"/>
    </source>
</evidence>
<protein>
    <submittedName>
        <fullName evidence="7">HAMP domain-containing protein</fullName>
    </submittedName>
</protein>
<organism evidence="7 8">
    <name type="scientific">Breznakiella homolactica</name>
    <dbReference type="NCBI Taxonomy" id="2798577"/>
    <lineage>
        <taxon>Bacteria</taxon>
        <taxon>Pseudomonadati</taxon>
        <taxon>Spirochaetota</taxon>
        <taxon>Spirochaetia</taxon>
        <taxon>Spirochaetales</taxon>
        <taxon>Breznakiellaceae</taxon>
        <taxon>Breznakiella</taxon>
    </lineage>
</organism>
<evidence type="ECO:0000256" key="3">
    <source>
        <dbReference type="PROSITE-ProRule" id="PRU00284"/>
    </source>
</evidence>
<reference evidence="7" key="1">
    <citation type="submission" date="2021-01" db="EMBL/GenBank/DDBJ databases">
        <title>Description of Breznakiella homolactica.</title>
        <authorList>
            <person name="Song Y."/>
            <person name="Brune A."/>
        </authorList>
    </citation>
    <scope>NUCLEOTIDE SEQUENCE</scope>
    <source>
        <strain evidence="7">RmG30</strain>
    </source>
</reference>
<dbReference type="Gene3D" id="3.30.450.20">
    <property type="entry name" value="PAS domain"/>
    <property type="match status" value="2"/>
</dbReference>
<dbReference type="GO" id="GO:0005886">
    <property type="term" value="C:plasma membrane"/>
    <property type="evidence" value="ECO:0007669"/>
    <property type="project" value="TreeGrafter"/>
</dbReference>
<feature type="domain" description="HAMP" evidence="6">
    <location>
        <begin position="334"/>
        <end position="388"/>
    </location>
</feature>
<dbReference type="KEGG" id="bhc:JFL75_18430"/>
<dbReference type="GO" id="GO:0006935">
    <property type="term" value="P:chemotaxis"/>
    <property type="evidence" value="ECO:0007669"/>
    <property type="project" value="UniProtKB-KW"/>
</dbReference>
<evidence type="ECO:0000259" key="6">
    <source>
        <dbReference type="PROSITE" id="PS50885"/>
    </source>
</evidence>
<dbReference type="PROSITE" id="PS50885">
    <property type="entry name" value="HAMP"/>
    <property type="match status" value="1"/>
</dbReference>
<dbReference type="RefSeq" id="WP_215626189.1">
    <property type="nucleotide sequence ID" value="NZ_CP067089.2"/>
</dbReference>
<dbReference type="Proteomes" id="UP000595917">
    <property type="component" value="Chromosome"/>
</dbReference>
<dbReference type="GO" id="GO:0007165">
    <property type="term" value="P:signal transduction"/>
    <property type="evidence" value="ECO:0007669"/>
    <property type="project" value="UniProtKB-KW"/>
</dbReference>
<gene>
    <name evidence="7" type="ORF">JFL75_18430</name>
</gene>
<accession>A0A7T8BB57</accession>
<comment type="similarity">
    <text evidence="2">Belongs to the methyl-accepting chemotaxis (MCP) protein family.</text>
</comment>
<keyword evidence="4" id="KW-0812">Transmembrane</keyword>
<dbReference type="PANTHER" id="PTHR43531">
    <property type="entry name" value="PROTEIN ICFG"/>
    <property type="match status" value="1"/>
</dbReference>
<dbReference type="Gene3D" id="6.10.340.10">
    <property type="match status" value="1"/>
</dbReference>
<dbReference type="PROSITE" id="PS50111">
    <property type="entry name" value="CHEMOTAXIS_TRANSDUC_2"/>
    <property type="match status" value="1"/>
</dbReference>
<keyword evidence="3" id="KW-0807">Transducer</keyword>
<feature type="transmembrane region" description="Helical" evidence="4">
    <location>
        <begin position="7"/>
        <end position="28"/>
    </location>
</feature>
<feature type="transmembrane region" description="Helical" evidence="4">
    <location>
        <begin position="313"/>
        <end position="333"/>
    </location>
</feature>
<dbReference type="InterPro" id="IPR003660">
    <property type="entry name" value="HAMP_dom"/>
</dbReference>
<dbReference type="CDD" id="cd12913">
    <property type="entry name" value="PDC1_MCP_like"/>
    <property type="match status" value="1"/>
</dbReference>
<keyword evidence="1" id="KW-0145">Chemotaxis</keyword>
<feature type="domain" description="Methyl-accepting transducer" evidence="5">
    <location>
        <begin position="435"/>
        <end position="657"/>
    </location>
</feature>
<dbReference type="Pfam" id="PF00015">
    <property type="entry name" value="MCPsignal"/>
    <property type="match status" value="1"/>
</dbReference>
<keyword evidence="4" id="KW-1133">Transmembrane helix</keyword>
<evidence type="ECO:0000313" key="7">
    <source>
        <dbReference type="EMBL" id="QQO08883.1"/>
    </source>
</evidence>
<dbReference type="Gene3D" id="1.10.287.950">
    <property type="entry name" value="Methyl-accepting chemotaxis protein"/>
    <property type="match status" value="1"/>
</dbReference>
<dbReference type="AlphaFoldDB" id="A0A7T8BB57"/>
<evidence type="ECO:0000256" key="4">
    <source>
        <dbReference type="SAM" id="Phobius"/>
    </source>
</evidence>
<dbReference type="SMART" id="SM00283">
    <property type="entry name" value="MA"/>
    <property type="match status" value="1"/>
</dbReference>
<dbReference type="PANTHER" id="PTHR43531:SF11">
    <property type="entry name" value="METHYL-ACCEPTING CHEMOTAXIS PROTEIN 3"/>
    <property type="match status" value="1"/>
</dbReference>
<proteinExistence type="inferred from homology"/>
<evidence type="ECO:0000313" key="8">
    <source>
        <dbReference type="Proteomes" id="UP000595917"/>
    </source>
</evidence>
<evidence type="ECO:0000256" key="1">
    <source>
        <dbReference type="ARBA" id="ARBA00022500"/>
    </source>
</evidence>
<keyword evidence="4" id="KW-0472">Membrane</keyword>
<dbReference type="SMART" id="SM00304">
    <property type="entry name" value="HAMP"/>
    <property type="match status" value="1"/>
</dbReference>
<evidence type="ECO:0000259" key="5">
    <source>
        <dbReference type="PROSITE" id="PS50111"/>
    </source>
</evidence>
<dbReference type="SUPFAM" id="SSF58104">
    <property type="entry name" value="Methyl-accepting chemotaxis protein (MCP) signaling domain"/>
    <property type="match status" value="2"/>
</dbReference>
<dbReference type="EMBL" id="CP067089">
    <property type="protein sequence ID" value="QQO08883.1"/>
    <property type="molecule type" value="Genomic_DNA"/>
</dbReference>
<dbReference type="Pfam" id="PF00672">
    <property type="entry name" value="HAMP"/>
    <property type="match status" value="1"/>
</dbReference>
<name>A0A7T8BB57_9SPIR</name>